<reference evidence="1 2" key="1">
    <citation type="submission" date="2018-12" db="EMBL/GenBank/DDBJ databases">
        <title>Hymenobacter gummosus sp. nov., isolated from a spring.</title>
        <authorList>
            <person name="Nie L."/>
        </authorList>
    </citation>
    <scope>NUCLEOTIDE SEQUENCE [LARGE SCALE GENOMIC DNA]</scope>
    <source>
        <strain evidence="1 2">KCTC 52166</strain>
    </source>
</reference>
<accession>A0A431U0A3</accession>
<dbReference type="AlphaFoldDB" id="A0A431U0A3"/>
<dbReference type="EMBL" id="RXOF01000010">
    <property type="protein sequence ID" value="RTQ48105.1"/>
    <property type="molecule type" value="Genomic_DNA"/>
</dbReference>
<proteinExistence type="predicted"/>
<evidence type="ECO:0000313" key="2">
    <source>
        <dbReference type="Proteomes" id="UP000282184"/>
    </source>
</evidence>
<organism evidence="1 2">
    <name type="scientific">Hymenobacter gummosus</name>
    <dbReference type="NCBI Taxonomy" id="1776032"/>
    <lineage>
        <taxon>Bacteria</taxon>
        <taxon>Pseudomonadati</taxon>
        <taxon>Bacteroidota</taxon>
        <taxon>Cytophagia</taxon>
        <taxon>Cytophagales</taxon>
        <taxon>Hymenobacteraceae</taxon>
        <taxon>Hymenobacter</taxon>
    </lineage>
</organism>
<name>A0A431U0A3_9BACT</name>
<keyword evidence="2" id="KW-1185">Reference proteome</keyword>
<dbReference type="RefSeq" id="WP_126694346.1">
    <property type="nucleotide sequence ID" value="NZ_RXOF01000010.1"/>
</dbReference>
<evidence type="ECO:0000313" key="1">
    <source>
        <dbReference type="EMBL" id="RTQ48105.1"/>
    </source>
</evidence>
<protein>
    <submittedName>
        <fullName evidence="1">Uncharacterized protein</fullName>
    </submittedName>
</protein>
<gene>
    <name evidence="1" type="ORF">EJV47_16845</name>
</gene>
<sequence length="640" mass="71298">MKPLLYLCLTTALLLGLLRATRRPAAPADVAEQLLRRGILNAAGRAELQRRLRGGELRTEIRNPLTQVSTQWRDNSPAAVLAFCAEAFRQAFIYRTLPPELGPSDVYLGGEALALSDSLSAPARAQRQRVADLLRRFQGDTAAVMREMYRQLPAQYHLEDKIKAEDSVAEGGWTIFPPLASLPRQHWIADGRSTLGKTRTRTARDLHALGLLDDAALRQVLAGIRSGQLRTEADVCQRGSELMQLAATAGPRRAEQRRWLQQLQQAGLLTAAGVQQLSRTDIRHAELLPFEVLAHSPRARILDLRRLPPAPQQLYPVILAQLPALLPGFRPTDVQVEVRRRSMDETLWVDSVVLSFRADGRRYRTAFYQDLARKDGTDTPPLGAKVGYEFRRGVNQWLADQNSPLRLYLATTPDAQSVYGNERLGLVALTARQRPLWGEDGYFLTRESHDNGFSTPRIEALITEAEQLGLLSHLTAAEKAAGRAQVLGGEVTSYAELLRCFPHLLLVIDGESANPPRPYATLTQLLARSSRGGFRPTDIEDGFGDDYPRARTVPFAFRHGGRRYHAELEVKDDWLDDAFFDLIDQALRAPGSAGQFYECLSGEGLIFLTPTQHRHLQRTQPALFRGPEALAGDEEADLPF</sequence>
<comment type="caution">
    <text evidence="1">The sequence shown here is derived from an EMBL/GenBank/DDBJ whole genome shotgun (WGS) entry which is preliminary data.</text>
</comment>
<dbReference type="Proteomes" id="UP000282184">
    <property type="component" value="Unassembled WGS sequence"/>
</dbReference>
<dbReference type="OrthoDB" id="1376443at2"/>